<comment type="caution">
    <text evidence="1">The sequence shown here is derived from an EMBL/GenBank/DDBJ whole genome shotgun (WGS) entry which is preliminary data.</text>
</comment>
<reference evidence="1" key="1">
    <citation type="submission" date="2020-06" db="EMBL/GenBank/DDBJ databases">
        <title>Whole Genome Sequence of Halomonas aquamarina MB598.</title>
        <authorList>
            <person name="Pervaiz M."/>
            <person name="Fariq A."/>
            <person name="Yasmin A."/>
            <person name="Welch M."/>
        </authorList>
    </citation>
    <scope>NUCLEOTIDE SEQUENCE</scope>
    <source>
        <strain evidence="1">MB598</strain>
    </source>
</reference>
<dbReference type="EMBL" id="JABYQT010000001">
    <property type="protein sequence ID" value="MBZ5486263.1"/>
    <property type="molecule type" value="Genomic_DNA"/>
</dbReference>
<protein>
    <submittedName>
        <fullName evidence="1">Potassium/proton antiporter</fullName>
    </submittedName>
</protein>
<evidence type="ECO:0000313" key="1">
    <source>
        <dbReference type="EMBL" id="MBZ5486263.1"/>
    </source>
</evidence>
<name>A0ACC5VPZ5_9GAMM</name>
<gene>
    <name evidence="1" type="ORF">HW452_01815</name>
</gene>
<keyword evidence="2" id="KW-1185">Reference proteome</keyword>
<proteinExistence type="predicted"/>
<evidence type="ECO:0000313" key="2">
    <source>
        <dbReference type="Proteomes" id="UP001319846"/>
    </source>
</evidence>
<organism evidence="1 2">
    <name type="scientific">Vreelandella aquamarina</name>
    <dbReference type="NCBI Taxonomy" id="77097"/>
    <lineage>
        <taxon>Bacteria</taxon>
        <taxon>Pseudomonadati</taxon>
        <taxon>Pseudomonadota</taxon>
        <taxon>Gammaproteobacteria</taxon>
        <taxon>Oceanospirillales</taxon>
        <taxon>Halomonadaceae</taxon>
        <taxon>Vreelandella</taxon>
    </lineage>
</organism>
<sequence>MFQVDQLILMAAILLLVGIMSSKLSARLGMPVLVLFLGTGMLAGEAGIGGIDFDNPVLAHALGTMALAMILFDGGLQTPTSSIRMVWKPASLLATLGVLVTSLITGVAAAYILDLPLLDGLLLGAIVGSTDAAAVFSLLRNAGIHINRRLKATLEIESASNDPMAIFLTIGLLEVLVNDMPLGAGLLKLFILQIGVGGAVGLLVGWSSVQLINRIQLVTSGLYPVMVAACGLFAFGVAANLGGSGFLAIFVAGVMIGNRPIAFQRSTFLFHDGLAWMSQIVMFVVLGLLINPVSLLDVWREGLVIAAILVLVARPVAVIPILKLFGFNLRETSLVAWVGLRGSVPIILAIFPLIFGLEGAELLFNVVFFVVLISATLQGTTLPYVARKLGLTEPPPELPAASLEITALEDVDADIVEYRLGDVARAANRRISQIALPDGAVIAMVTRGKDVIPPRGSTVLLPGDHLFVVLRPDTRPFVDCVFAESDAHDGHDFPDKTLYLKGSTCVGEVRHSYGVALDNDMSLTLDALLQDRLGTSLSEGDALLLGNVKLSVEGVLDGRITTAGLAVMQPAYSRETAMS</sequence>
<dbReference type="Proteomes" id="UP001319846">
    <property type="component" value="Unassembled WGS sequence"/>
</dbReference>
<accession>A0ACC5VPZ5</accession>